<keyword evidence="2 5" id="KW-0812">Transmembrane</keyword>
<dbReference type="RefSeq" id="WP_183340514.1">
    <property type="nucleotide sequence ID" value="NZ_JACHNU010000001.1"/>
</dbReference>
<dbReference type="PANTHER" id="PTHR22550">
    <property type="entry name" value="SPORE GERMINATION PROTEIN"/>
    <property type="match status" value="1"/>
</dbReference>
<evidence type="ECO:0000256" key="5">
    <source>
        <dbReference type="SAM" id="Phobius"/>
    </source>
</evidence>
<organism evidence="7 8">
    <name type="scientific">Conexibacter arvalis</name>
    <dbReference type="NCBI Taxonomy" id="912552"/>
    <lineage>
        <taxon>Bacteria</taxon>
        <taxon>Bacillati</taxon>
        <taxon>Actinomycetota</taxon>
        <taxon>Thermoleophilia</taxon>
        <taxon>Solirubrobacterales</taxon>
        <taxon>Conexibacteraceae</taxon>
        <taxon>Conexibacter</taxon>
    </lineage>
</organism>
<dbReference type="PROSITE" id="PS50234">
    <property type="entry name" value="VWFA"/>
    <property type="match status" value="1"/>
</dbReference>
<dbReference type="Gene3D" id="3.40.50.410">
    <property type="entry name" value="von Willebrand factor, type A domain"/>
    <property type="match status" value="1"/>
</dbReference>
<evidence type="ECO:0000313" key="7">
    <source>
        <dbReference type="EMBL" id="MBB4661932.1"/>
    </source>
</evidence>
<dbReference type="AlphaFoldDB" id="A0A840IBC0"/>
<reference evidence="7 8" key="1">
    <citation type="submission" date="2020-08" db="EMBL/GenBank/DDBJ databases">
        <title>Genomic Encyclopedia of Archaeal and Bacterial Type Strains, Phase II (KMG-II): from individual species to whole genera.</title>
        <authorList>
            <person name="Goeker M."/>
        </authorList>
    </citation>
    <scope>NUCLEOTIDE SEQUENCE [LARGE SCALE GENOMIC DNA]</scope>
    <source>
        <strain evidence="7 8">DSM 23288</strain>
    </source>
</reference>
<evidence type="ECO:0000313" key="8">
    <source>
        <dbReference type="Proteomes" id="UP000585272"/>
    </source>
</evidence>
<sequence length="320" mass="33699">MSFAAPLVLLALLALPLLAVWYLLQQRQRRAAATAFAAPVMQPAVAPRRPGWRRHVPMLVFLLALAALVLAAARPQRTVAVPVERASIMLATDVSGSMLATDVQPNRMIAIKRAARRFVEEVPRGVNVGVMAFNNTATVLQSPTRDRDAAYLAIDRLSVSGGTATGEAIATAVDALKAQPGEGGRRPPSAIVLISDGASTNGRDPLAAAAEAARAEIPIYTVAFGTDHGTITTPDPRTGESRVERVPPDAASLQQIARATGGESFTAETAEGLKSVYERLGSQLGSRDEERQITSAFAAGGIVLLLLGAGLSLRWFGRPV</sequence>
<dbReference type="Pfam" id="PF07584">
    <property type="entry name" value="BatA"/>
    <property type="match status" value="1"/>
</dbReference>
<dbReference type="SMART" id="SM00327">
    <property type="entry name" value="VWA"/>
    <property type="match status" value="1"/>
</dbReference>
<dbReference type="Pfam" id="PF13519">
    <property type="entry name" value="VWA_2"/>
    <property type="match status" value="1"/>
</dbReference>
<dbReference type="Proteomes" id="UP000585272">
    <property type="component" value="Unassembled WGS sequence"/>
</dbReference>
<evidence type="ECO:0000256" key="2">
    <source>
        <dbReference type="ARBA" id="ARBA00022692"/>
    </source>
</evidence>
<dbReference type="EMBL" id="JACHNU010000001">
    <property type="protein sequence ID" value="MBB4661932.1"/>
    <property type="molecule type" value="Genomic_DNA"/>
</dbReference>
<dbReference type="InterPro" id="IPR024163">
    <property type="entry name" value="Aerotolerance_reg_N"/>
</dbReference>
<protein>
    <submittedName>
        <fullName evidence="7">Ca-activated chloride channel family protein</fullName>
    </submittedName>
</protein>
<keyword evidence="4 5" id="KW-0472">Membrane</keyword>
<evidence type="ECO:0000259" key="6">
    <source>
        <dbReference type="PROSITE" id="PS50234"/>
    </source>
</evidence>
<dbReference type="InterPro" id="IPR050768">
    <property type="entry name" value="UPF0353/GerABKA_families"/>
</dbReference>
<name>A0A840IBC0_9ACTN</name>
<dbReference type="InterPro" id="IPR036465">
    <property type="entry name" value="vWFA_dom_sf"/>
</dbReference>
<evidence type="ECO:0000256" key="4">
    <source>
        <dbReference type="ARBA" id="ARBA00023136"/>
    </source>
</evidence>
<dbReference type="SUPFAM" id="SSF53300">
    <property type="entry name" value="vWA-like"/>
    <property type="match status" value="1"/>
</dbReference>
<dbReference type="InterPro" id="IPR002035">
    <property type="entry name" value="VWF_A"/>
</dbReference>
<keyword evidence="8" id="KW-1185">Reference proteome</keyword>
<feature type="domain" description="VWFA" evidence="6">
    <location>
        <begin position="87"/>
        <end position="280"/>
    </location>
</feature>
<proteinExistence type="predicted"/>
<accession>A0A840IBC0</accession>
<dbReference type="PANTHER" id="PTHR22550:SF5">
    <property type="entry name" value="LEUCINE ZIPPER PROTEIN 4"/>
    <property type="match status" value="1"/>
</dbReference>
<comment type="caution">
    <text evidence="7">The sequence shown here is derived from an EMBL/GenBank/DDBJ whole genome shotgun (WGS) entry which is preliminary data.</text>
</comment>
<feature type="transmembrane region" description="Helical" evidence="5">
    <location>
        <begin position="56"/>
        <end position="73"/>
    </location>
</feature>
<evidence type="ECO:0000256" key="1">
    <source>
        <dbReference type="ARBA" id="ARBA00022475"/>
    </source>
</evidence>
<feature type="transmembrane region" description="Helical" evidence="5">
    <location>
        <begin position="296"/>
        <end position="317"/>
    </location>
</feature>
<keyword evidence="3 5" id="KW-1133">Transmembrane helix</keyword>
<evidence type="ECO:0000256" key="3">
    <source>
        <dbReference type="ARBA" id="ARBA00022989"/>
    </source>
</evidence>
<keyword evidence="1" id="KW-1003">Cell membrane</keyword>
<gene>
    <name evidence="7" type="ORF">BDZ31_001505</name>
</gene>